<keyword evidence="3 8" id="KW-1134">Transmembrane beta strand</keyword>
<feature type="domain" description="TonB-dependent receptor-like beta-barrel" evidence="10">
    <location>
        <begin position="306"/>
        <end position="736"/>
    </location>
</feature>
<organism evidence="12 13">
    <name type="scientific">Pyrinomonas methylaliphatogenes</name>
    <dbReference type="NCBI Taxonomy" id="454194"/>
    <lineage>
        <taxon>Bacteria</taxon>
        <taxon>Pseudomonadati</taxon>
        <taxon>Acidobacteriota</taxon>
        <taxon>Blastocatellia</taxon>
        <taxon>Blastocatellales</taxon>
        <taxon>Pyrinomonadaceae</taxon>
        <taxon>Pyrinomonas</taxon>
    </lineage>
</organism>
<dbReference type="PANTHER" id="PTHR30069:SF39">
    <property type="entry name" value="BLL6183 PROTEIN"/>
    <property type="match status" value="1"/>
</dbReference>
<dbReference type="InterPro" id="IPR012910">
    <property type="entry name" value="Plug_dom"/>
</dbReference>
<dbReference type="InterPro" id="IPR008969">
    <property type="entry name" value="CarboxyPept-like_regulatory"/>
</dbReference>
<dbReference type="Gene3D" id="2.60.40.1120">
    <property type="entry name" value="Carboxypeptidase-like, regulatory domain"/>
    <property type="match status" value="1"/>
</dbReference>
<dbReference type="Proteomes" id="UP000031518">
    <property type="component" value="Unassembled WGS sequence"/>
</dbReference>
<evidence type="ECO:0000259" key="11">
    <source>
        <dbReference type="Pfam" id="PF07715"/>
    </source>
</evidence>
<evidence type="ECO:0000256" key="5">
    <source>
        <dbReference type="ARBA" id="ARBA00023077"/>
    </source>
</evidence>
<dbReference type="EMBL" id="CBXV010000008">
    <property type="protein sequence ID" value="CDM66992.1"/>
    <property type="molecule type" value="Genomic_DNA"/>
</dbReference>
<keyword evidence="13" id="KW-1185">Reference proteome</keyword>
<evidence type="ECO:0000313" key="13">
    <source>
        <dbReference type="Proteomes" id="UP000031518"/>
    </source>
</evidence>
<dbReference type="SUPFAM" id="SSF56935">
    <property type="entry name" value="Porins"/>
    <property type="match status" value="1"/>
</dbReference>
<dbReference type="InterPro" id="IPR036942">
    <property type="entry name" value="Beta-barrel_TonB_sf"/>
</dbReference>
<comment type="subcellular location">
    <subcellularLocation>
        <location evidence="1 8">Cell outer membrane</location>
        <topology evidence="1 8">Multi-pass membrane protein</topology>
    </subcellularLocation>
</comment>
<dbReference type="SUPFAM" id="SSF49464">
    <property type="entry name" value="Carboxypeptidase regulatory domain-like"/>
    <property type="match status" value="1"/>
</dbReference>
<keyword evidence="12" id="KW-0675">Receptor</keyword>
<keyword evidence="5 9" id="KW-0798">TonB box</keyword>
<keyword evidence="7 8" id="KW-0998">Cell outer membrane</keyword>
<keyword evidence="2 8" id="KW-0813">Transport</keyword>
<dbReference type="AlphaFoldDB" id="A0A0B6X1X1"/>
<dbReference type="Pfam" id="PF07715">
    <property type="entry name" value="Plug"/>
    <property type="match status" value="1"/>
</dbReference>
<proteinExistence type="inferred from homology"/>
<reference evidence="12 13" key="1">
    <citation type="submission" date="2013-12" db="EMBL/GenBank/DDBJ databases">
        <authorList>
            <person name="Stott M."/>
        </authorList>
    </citation>
    <scope>NUCLEOTIDE SEQUENCE [LARGE SCALE GENOMIC DNA]</scope>
    <source>
        <strain evidence="12 13">K22</strain>
    </source>
</reference>
<evidence type="ECO:0000256" key="8">
    <source>
        <dbReference type="PROSITE-ProRule" id="PRU01360"/>
    </source>
</evidence>
<dbReference type="CDD" id="cd01347">
    <property type="entry name" value="ligand_gated_channel"/>
    <property type="match status" value="1"/>
</dbReference>
<dbReference type="InterPro" id="IPR039426">
    <property type="entry name" value="TonB-dep_rcpt-like"/>
</dbReference>
<dbReference type="GO" id="GO:0009279">
    <property type="term" value="C:cell outer membrane"/>
    <property type="evidence" value="ECO:0007669"/>
    <property type="project" value="UniProtKB-SubCell"/>
</dbReference>
<keyword evidence="6 8" id="KW-0472">Membrane</keyword>
<dbReference type="STRING" id="454194.PYK22_03041"/>
<evidence type="ECO:0000256" key="7">
    <source>
        <dbReference type="ARBA" id="ARBA00023237"/>
    </source>
</evidence>
<sequence length="768" mass="84611">MIGPKAFERRSGLIALACIILLRLSVISQDVAKIEGVVRDQLGAPVQGATVALRGKACEARTRTDENGRFQLQDLRINALECKLVVDARGFALYEEALRELLSREQPWQIKLAPASFNERVTVTASRIPARLGDTPQSLLTLSRSELETTAAPTLDDALRQIAGFSLFRRASSRTANPTAQGVSLRGVGASGASRALVLADGVPLNDPFGGWVYWGRVPSAAIERIEVLRGAASDLYGSSALGGVIQILTRRADKPAITLETSYGNERTGLASLFAGGRWSKWGIALAAEGFRTDGYILVDGRARGPVDTPAGSERFAFDLTLDRSFDERGRIFWRGSYFGEVRGNGTPLQTNQTRIRQLSGGINRRSSRSGEFDLRAYLNAQVYDQTFSAVAPDRRSEDLTRAQRSPSQSSGAILQWSKAFARHTLIAGSEVREVRGASDETAYAINQATSLVGTGGRQRTMSFFAEEIARLSSQIIVTAVARYDRWRNFDALRTTKQLARNVVTVEPFVERREAAVSPRLSALYRPSDRFAFFASAYRAFRAPTLNELYRSFRVGDVLTLANPDLRAERLVGGEAGASYTRARFVARSALFWSEIARPVANVTISVAPNLITRQRQNLGRTRARGLELDVEWRAGTHWAINGGYLLADATVISFPVNRALEGLRVPQVARHQFTVQTRYGTPSGFTFAAQARASSAQFDDDQNLFRLAPYFTMDLYAARKLRRKVEVFGAVENVFDARYDVGRTPIRTVGPPRLVRLGLRLTLSAR</sequence>
<dbReference type="InterPro" id="IPR037066">
    <property type="entry name" value="Plug_dom_sf"/>
</dbReference>
<evidence type="ECO:0000256" key="3">
    <source>
        <dbReference type="ARBA" id="ARBA00022452"/>
    </source>
</evidence>
<evidence type="ECO:0000256" key="9">
    <source>
        <dbReference type="RuleBase" id="RU003357"/>
    </source>
</evidence>
<evidence type="ECO:0000313" key="12">
    <source>
        <dbReference type="EMBL" id="CDM66992.1"/>
    </source>
</evidence>
<dbReference type="PROSITE" id="PS52016">
    <property type="entry name" value="TONB_DEPENDENT_REC_3"/>
    <property type="match status" value="1"/>
</dbReference>
<dbReference type="InterPro" id="IPR000531">
    <property type="entry name" value="Beta-barrel_TonB"/>
</dbReference>
<accession>A0A0B6X1X1</accession>
<dbReference type="Pfam" id="PF00593">
    <property type="entry name" value="TonB_dep_Rec_b-barrel"/>
    <property type="match status" value="1"/>
</dbReference>
<evidence type="ECO:0000256" key="2">
    <source>
        <dbReference type="ARBA" id="ARBA00022448"/>
    </source>
</evidence>
<dbReference type="Gene3D" id="2.40.170.20">
    <property type="entry name" value="TonB-dependent receptor, beta-barrel domain"/>
    <property type="match status" value="1"/>
</dbReference>
<keyword evidence="4 8" id="KW-0812">Transmembrane</keyword>
<evidence type="ECO:0000256" key="1">
    <source>
        <dbReference type="ARBA" id="ARBA00004571"/>
    </source>
</evidence>
<evidence type="ECO:0000256" key="4">
    <source>
        <dbReference type="ARBA" id="ARBA00022692"/>
    </source>
</evidence>
<protein>
    <submittedName>
        <fullName evidence="12">Outer membrane receptor protein</fullName>
    </submittedName>
</protein>
<gene>
    <name evidence="12" type="ORF">PYK22_03041</name>
</gene>
<dbReference type="GO" id="GO:0044718">
    <property type="term" value="P:siderophore transmembrane transport"/>
    <property type="evidence" value="ECO:0007669"/>
    <property type="project" value="TreeGrafter"/>
</dbReference>
<dbReference type="GO" id="GO:0015344">
    <property type="term" value="F:siderophore uptake transmembrane transporter activity"/>
    <property type="evidence" value="ECO:0007669"/>
    <property type="project" value="TreeGrafter"/>
</dbReference>
<dbReference type="Gene3D" id="2.170.130.10">
    <property type="entry name" value="TonB-dependent receptor, plug domain"/>
    <property type="match status" value="1"/>
</dbReference>
<reference evidence="12 13" key="2">
    <citation type="submission" date="2015-01" db="EMBL/GenBank/DDBJ databases">
        <title>Complete genome sequence of Pyrinomonas methylaliphatogenes type strain K22T.</title>
        <authorList>
            <person name="Lee K.C.Y."/>
            <person name="Power J.F."/>
            <person name="Dunfield P.F."/>
            <person name="Morgan X.C."/>
            <person name="Huttenhower C."/>
            <person name="Stott M.B."/>
        </authorList>
    </citation>
    <scope>NUCLEOTIDE SEQUENCE [LARGE SCALE GENOMIC DNA]</scope>
    <source>
        <strain evidence="12 13">K22</strain>
    </source>
</reference>
<name>A0A0B6X1X1_9BACT</name>
<dbReference type="RefSeq" id="WP_041978536.1">
    <property type="nucleotide sequence ID" value="NZ_CBXV010000008.1"/>
</dbReference>
<feature type="domain" description="TonB-dependent receptor plug" evidence="11">
    <location>
        <begin position="133"/>
        <end position="245"/>
    </location>
</feature>
<dbReference type="PANTHER" id="PTHR30069">
    <property type="entry name" value="TONB-DEPENDENT OUTER MEMBRANE RECEPTOR"/>
    <property type="match status" value="1"/>
</dbReference>
<evidence type="ECO:0000256" key="6">
    <source>
        <dbReference type="ARBA" id="ARBA00023136"/>
    </source>
</evidence>
<dbReference type="Pfam" id="PF13620">
    <property type="entry name" value="CarboxypepD_reg"/>
    <property type="match status" value="1"/>
</dbReference>
<evidence type="ECO:0000259" key="10">
    <source>
        <dbReference type="Pfam" id="PF00593"/>
    </source>
</evidence>
<comment type="similarity">
    <text evidence="8 9">Belongs to the TonB-dependent receptor family.</text>
</comment>